<evidence type="ECO:0000313" key="4">
    <source>
        <dbReference type="Proteomes" id="UP001156410"/>
    </source>
</evidence>
<reference evidence="3" key="1">
    <citation type="submission" date="2022-11" db="EMBL/GenBank/DDBJ databases">
        <title>Streptococcus macedonicus and Acinetobacter baumannii: co-inhabitants of the cheese production environment.</title>
        <authorList>
            <person name="Johnson J."/>
        </authorList>
    </citation>
    <scope>NUCLEOTIDE SEQUENCE</scope>
    <source>
        <strain evidence="3">E37</strain>
    </source>
</reference>
<reference evidence="5" key="2">
    <citation type="submission" date="2022-11" db="EMBL/GenBank/DDBJ databases">
        <title>Streptococcus macedonicus and Acinetobacter baumannii: co-inhabitants of the cheese production environment.</title>
        <authorList>
            <person name="Johnson J."/>
            <person name="Curtin C."/>
            <person name="Waite-Cusic J."/>
        </authorList>
    </citation>
    <scope>NUCLEOTIDE SEQUENCE [LARGE SCALE GENOMIC DNA]</scope>
    <source>
        <strain evidence="5">E28</strain>
    </source>
</reference>
<reference evidence="2" key="5">
    <citation type="submission" date="2024-05" db="EMBL/GenBank/DDBJ databases">
        <title>Streptococcus macedonicus and Acinetobacter baumannii: co-inhabitants of the cheese production environment.</title>
        <authorList>
            <person name="Johnson J."/>
            <person name="Curtin C."/>
            <person name="Waite-Cusic J."/>
        </authorList>
    </citation>
    <scope>NUCLEOTIDE SEQUENCE</scope>
    <source>
        <strain evidence="2">E28</strain>
    </source>
</reference>
<dbReference type="AlphaFoldDB" id="A0AA47IIW6"/>
<dbReference type="RefSeq" id="WP_265644166.1">
    <property type="nucleotide sequence ID" value="NZ_CP113440.1"/>
</dbReference>
<dbReference type="Gene3D" id="3.30.559.10">
    <property type="entry name" value="Chloramphenicol acetyltransferase-like domain"/>
    <property type="match status" value="1"/>
</dbReference>
<reference evidence="3" key="3">
    <citation type="submission" date="2022-11" db="EMBL/GenBank/DDBJ databases">
        <authorList>
            <person name="Johnson J.D."/>
        </authorList>
    </citation>
    <scope>NUCLEOTIDE SEQUENCE</scope>
    <source>
        <strain evidence="2">E28</strain>
        <strain evidence="3">E37</strain>
    </source>
</reference>
<dbReference type="Pfam" id="PF00668">
    <property type="entry name" value="Condensation"/>
    <property type="match status" value="1"/>
</dbReference>
<gene>
    <name evidence="3" type="ORF">OQG81_07385</name>
    <name evidence="2" type="ORF">OQH01_07915</name>
</gene>
<dbReference type="InterPro" id="IPR001242">
    <property type="entry name" value="Condensation_dom"/>
</dbReference>
<dbReference type="SUPFAM" id="SSF52777">
    <property type="entry name" value="CoA-dependent acyltransferases"/>
    <property type="match status" value="1"/>
</dbReference>
<dbReference type="InterPro" id="IPR023213">
    <property type="entry name" value="CAT-like_dom_sf"/>
</dbReference>
<dbReference type="EMBL" id="JAPHJC010000031">
    <property type="protein sequence ID" value="MCW8678412.1"/>
    <property type="molecule type" value="Genomic_DNA"/>
</dbReference>
<evidence type="ECO:0000259" key="1">
    <source>
        <dbReference type="Pfam" id="PF00668"/>
    </source>
</evidence>
<evidence type="ECO:0000313" key="5">
    <source>
        <dbReference type="Proteomes" id="UP001209889"/>
    </source>
</evidence>
<reference evidence="5" key="4">
    <citation type="submission" date="2023-07" db="EMBL/GenBank/DDBJ databases">
        <title>Streptococcus macedonicus and Acinetobacter baumannii: co-inhabitants of the cheese production environment.</title>
        <authorList>
            <person name="Johnson J."/>
            <person name="Curtin C."/>
            <person name="Waite-Cusic J."/>
        </authorList>
    </citation>
    <scope>NUCLEOTIDE SEQUENCE [LARGE SCALE GENOMIC DNA]</scope>
    <source>
        <strain evidence="5">E28</strain>
    </source>
</reference>
<dbReference type="Gene3D" id="3.30.559.30">
    <property type="entry name" value="Nonribosomal peptide synthetase, condensation domain"/>
    <property type="match status" value="1"/>
</dbReference>
<organism evidence="3 4">
    <name type="scientific">Streptococcus macedonicus</name>
    <name type="common">Streptococcus gallolyticus macedonicus</name>
    <dbReference type="NCBI Taxonomy" id="59310"/>
    <lineage>
        <taxon>Bacteria</taxon>
        <taxon>Bacillati</taxon>
        <taxon>Bacillota</taxon>
        <taxon>Bacilli</taxon>
        <taxon>Lactobacillales</taxon>
        <taxon>Streptococcaceae</taxon>
        <taxon>Streptococcus</taxon>
    </lineage>
</organism>
<keyword evidence="5" id="KW-1185">Reference proteome</keyword>
<dbReference type="GO" id="GO:0008610">
    <property type="term" value="P:lipid biosynthetic process"/>
    <property type="evidence" value="ECO:0007669"/>
    <property type="project" value="UniProtKB-ARBA"/>
</dbReference>
<evidence type="ECO:0000313" key="3">
    <source>
        <dbReference type="EMBL" id="WAK62558.1"/>
    </source>
</evidence>
<name>A0AA47IIW6_STRMC</name>
<dbReference type="EMBL" id="CP113440">
    <property type="protein sequence ID" value="WAK62558.1"/>
    <property type="molecule type" value="Genomic_DNA"/>
</dbReference>
<evidence type="ECO:0000313" key="2">
    <source>
        <dbReference type="EMBL" id="MCW8678412.1"/>
    </source>
</evidence>
<proteinExistence type="predicted"/>
<feature type="domain" description="Condensation" evidence="1">
    <location>
        <begin position="28"/>
        <end position="315"/>
    </location>
</feature>
<accession>A0AA47IIW6</accession>
<protein>
    <submittedName>
        <fullName evidence="3">Condensation domain-containing protein</fullName>
    </submittedName>
</protein>
<dbReference type="Proteomes" id="UP001156410">
    <property type="component" value="Chromosome"/>
</dbReference>
<dbReference type="Proteomes" id="UP001209889">
    <property type="component" value="Unassembled WGS sequence"/>
</dbReference>
<sequence>MSEANYTYLDAPFTVRDKWTGAVLDSENGNSYYAGVKLKFSSQINLEKMRSAIIAVLSHVRILSSSMKIEDDKLVMCLPSESYIKERLLNELVLANGGTDQDFVTPNLSPFQNGLKLKYEWDGEEHCFFIGFWTFTCDGLSIDLIINAIIDCYEKGKFAILYDKNSLLNIEKRSKDPNFVIESEYFEKASLNNCFTSIKNDLDSRKSKTIIIDFEILEDELRGVARRLGVTDFTLIFSLFQISISEICELPTVITGVPFANRYSLTELNTVGPFANTIPVLTFYPEKTKFIDKIFITQEALLDSSQRQMLDYSKYLPKGHKKLYNQIFNSWNAKLENKTINLSDGNYLSVELIHNGTVRSELDITIGTSSSGNILGKFGFYCKNSEIVDFLIESIKQKFKILKEE</sequence>
<dbReference type="GO" id="GO:0003824">
    <property type="term" value="F:catalytic activity"/>
    <property type="evidence" value="ECO:0007669"/>
    <property type="project" value="InterPro"/>
</dbReference>